<feature type="domain" description="NADH:ubiquinone oxidoreductase-like 20kDa subunit" evidence="7">
    <location>
        <begin position="48"/>
        <end position="158"/>
    </location>
</feature>
<evidence type="ECO:0000256" key="4">
    <source>
        <dbReference type="ARBA" id="ARBA00022723"/>
    </source>
</evidence>
<dbReference type="PANTHER" id="PTHR42989">
    <property type="entry name" value="HYDROGENASE-4 COMPONENT I"/>
    <property type="match status" value="1"/>
</dbReference>
<dbReference type="eggNOG" id="COG3260">
    <property type="taxonomic scope" value="Bacteria"/>
</dbReference>
<dbReference type="PANTHER" id="PTHR42989:SF1">
    <property type="entry name" value="FORMATE HYDROGENLYASE SUBUNIT 7-RELATED"/>
    <property type="match status" value="1"/>
</dbReference>
<evidence type="ECO:0000256" key="6">
    <source>
        <dbReference type="ARBA" id="ARBA00023014"/>
    </source>
</evidence>
<evidence type="ECO:0000256" key="5">
    <source>
        <dbReference type="ARBA" id="ARBA00023004"/>
    </source>
</evidence>
<gene>
    <name evidence="8" type="ordered locus">Desmer_1168</name>
</gene>
<protein>
    <submittedName>
        <fullName evidence="8">Ni,Fe-hydrogenase III small subunit</fullName>
    </submittedName>
</protein>
<comment type="similarity">
    <text evidence="2">Belongs to the complex I 20 kDa subunit family.</text>
</comment>
<name>J7INK1_DESMD</name>
<evidence type="ECO:0000313" key="8">
    <source>
        <dbReference type="EMBL" id="AFQ43185.1"/>
    </source>
</evidence>
<accession>J7INK1</accession>
<dbReference type="SUPFAM" id="SSF56770">
    <property type="entry name" value="HydA/Nqo6-like"/>
    <property type="match status" value="1"/>
</dbReference>
<dbReference type="OrthoDB" id="9786737at2"/>
<comment type="cofactor">
    <cofactor evidence="1">
        <name>[4Fe-4S] cluster</name>
        <dbReference type="ChEBI" id="CHEBI:49883"/>
    </cofactor>
</comment>
<keyword evidence="3" id="KW-0004">4Fe-4S</keyword>
<dbReference type="EMBL" id="CP003629">
    <property type="protein sequence ID" value="AFQ43185.1"/>
    <property type="molecule type" value="Genomic_DNA"/>
</dbReference>
<dbReference type="GO" id="GO:0051539">
    <property type="term" value="F:4 iron, 4 sulfur cluster binding"/>
    <property type="evidence" value="ECO:0007669"/>
    <property type="project" value="UniProtKB-KW"/>
</dbReference>
<keyword evidence="9" id="KW-1185">Reference proteome</keyword>
<reference evidence="8 9" key="1">
    <citation type="journal article" date="2012" name="J. Bacteriol.">
        <title>Complete genome sequences of Desulfosporosinus orientis DSM765T, Desulfosporosinus youngiae DSM17734T, Desulfosporosinus meridiei DSM13257T, and Desulfosporosinus acidiphilus DSM22704T.</title>
        <authorList>
            <person name="Pester M."/>
            <person name="Brambilla E."/>
            <person name="Alazard D."/>
            <person name="Rattei T."/>
            <person name="Weinmaier T."/>
            <person name="Han J."/>
            <person name="Lucas S."/>
            <person name="Lapidus A."/>
            <person name="Cheng J.F."/>
            <person name="Goodwin L."/>
            <person name="Pitluck S."/>
            <person name="Peters L."/>
            <person name="Ovchinnikova G."/>
            <person name="Teshima H."/>
            <person name="Detter J.C."/>
            <person name="Han C.S."/>
            <person name="Tapia R."/>
            <person name="Land M.L."/>
            <person name="Hauser L."/>
            <person name="Kyrpides N.C."/>
            <person name="Ivanova N.N."/>
            <person name="Pagani I."/>
            <person name="Huntmann M."/>
            <person name="Wei C.L."/>
            <person name="Davenport K.W."/>
            <person name="Daligault H."/>
            <person name="Chain P.S."/>
            <person name="Chen A."/>
            <person name="Mavromatis K."/>
            <person name="Markowitz V."/>
            <person name="Szeto E."/>
            <person name="Mikhailova N."/>
            <person name="Pati A."/>
            <person name="Wagner M."/>
            <person name="Woyke T."/>
            <person name="Ollivier B."/>
            <person name="Klenk H.P."/>
            <person name="Spring S."/>
            <person name="Loy A."/>
        </authorList>
    </citation>
    <scope>NUCLEOTIDE SEQUENCE [LARGE SCALE GENOMIC DNA]</scope>
    <source>
        <strain evidence="9">ATCC BAA-275 / DSM 13257 / NCIMB 13706 / S10</strain>
    </source>
</reference>
<dbReference type="HOGENOM" id="CLU_055737_7_3_9"/>
<dbReference type="GO" id="GO:0046872">
    <property type="term" value="F:metal ion binding"/>
    <property type="evidence" value="ECO:0007669"/>
    <property type="project" value="UniProtKB-KW"/>
</dbReference>
<organism evidence="8 9">
    <name type="scientific">Desulfosporosinus meridiei (strain ATCC BAA-275 / DSM 13257 / KCTC 12902 / NCIMB 13706 / S10)</name>
    <dbReference type="NCBI Taxonomy" id="768704"/>
    <lineage>
        <taxon>Bacteria</taxon>
        <taxon>Bacillati</taxon>
        <taxon>Bacillota</taxon>
        <taxon>Clostridia</taxon>
        <taxon>Eubacteriales</taxon>
        <taxon>Desulfitobacteriaceae</taxon>
        <taxon>Desulfosporosinus</taxon>
    </lineage>
</organism>
<dbReference type="AlphaFoldDB" id="J7INK1"/>
<evidence type="ECO:0000313" key="9">
    <source>
        <dbReference type="Proteomes" id="UP000005262"/>
    </source>
</evidence>
<evidence type="ECO:0000259" key="7">
    <source>
        <dbReference type="Pfam" id="PF01058"/>
    </source>
</evidence>
<dbReference type="Pfam" id="PF01058">
    <property type="entry name" value="Oxidored_q6"/>
    <property type="match status" value="1"/>
</dbReference>
<reference evidence="9" key="2">
    <citation type="submission" date="2012-08" db="EMBL/GenBank/DDBJ databases">
        <title>Finished genome of Desulfosporosinus meridiei DSM 13257.</title>
        <authorList>
            <person name="Huntemann M."/>
            <person name="Wei C.-L."/>
            <person name="Han J."/>
            <person name="Detter J.C."/>
            <person name="Han C."/>
            <person name="Davenport K."/>
            <person name="Daligault H."/>
            <person name="Erkkila T."/>
            <person name="Gu W."/>
            <person name="Munk A.C.C."/>
            <person name="Teshima H."/>
            <person name="Xu Y."/>
            <person name="Chain P."/>
            <person name="Tapia R."/>
            <person name="Chen A."/>
            <person name="Krypides N."/>
            <person name="Mavromatis K."/>
            <person name="Markowitz V."/>
            <person name="Szeto E."/>
            <person name="Ivanova N."/>
            <person name="Mikhailova N."/>
            <person name="Ovchinnikova G."/>
            <person name="Pagani I."/>
            <person name="Pati A."/>
            <person name="Goodwin L."/>
            <person name="Peters L."/>
            <person name="Pitluck S."/>
            <person name="Woyke T."/>
            <person name="Pester M."/>
            <person name="Spring S."/>
            <person name="Ollivier B."/>
            <person name="Rattei T."/>
            <person name="Klenk H.-P."/>
            <person name="Wagner M."/>
            <person name="Loy A."/>
        </authorList>
    </citation>
    <scope>NUCLEOTIDE SEQUENCE [LARGE SCALE GENOMIC DNA]</scope>
    <source>
        <strain evidence="9">ATCC BAA-275 / DSM 13257 / NCIMB 13706 / S10</strain>
    </source>
</reference>
<dbReference type="InterPro" id="IPR052375">
    <property type="entry name" value="Complex_I_20kDa-like"/>
</dbReference>
<evidence type="ECO:0000256" key="1">
    <source>
        <dbReference type="ARBA" id="ARBA00001966"/>
    </source>
</evidence>
<dbReference type="KEGG" id="dmi:Desmer_1168"/>
<dbReference type="Proteomes" id="UP000005262">
    <property type="component" value="Chromosome"/>
</dbReference>
<keyword evidence="4" id="KW-0479">Metal-binding</keyword>
<evidence type="ECO:0000256" key="2">
    <source>
        <dbReference type="ARBA" id="ARBA00009173"/>
    </source>
</evidence>
<dbReference type="RefSeq" id="WP_014902104.1">
    <property type="nucleotide sequence ID" value="NC_018515.1"/>
</dbReference>
<dbReference type="STRING" id="768704.Desmer_1168"/>
<dbReference type="Gene3D" id="3.40.50.12280">
    <property type="match status" value="1"/>
</dbReference>
<proteinExistence type="inferred from homology"/>
<sequence>MWSLLLRKLKIGRLTEKGGLVITAPKPSNLPKEFRQSLQIRHLDCGSCNGCDWEITALINSVYDLQHYGIDFVASPRHADLLMCTGPGSTQLLKAAHETYEAMAKPKWVMAVGDCAIDGGVFKDGYASEKGIGGVLSVDFKVPGCPPSPKDIISALLEFMGKRI</sequence>
<evidence type="ECO:0000256" key="3">
    <source>
        <dbReference type="ARBA" id="ARBA00022485"/>
    </source>
</evidence>
<keyword evidence="5" id="KW-0408">Iron</keyword>
<keyword evidence="6" id="KW-0411">Iron-sulfur</keyword>
<dbReference type="InterPro" id="IPR006137">
    <property type="entry name" value="NADH_UbQ_OxRdtase-like_20kDa"/>
</dbReference>